<keyword evidence="1" id="KW-0862">Zinc</keyword>
<sequence>MSDLWAVLCGLLVFALMMGILWVDFRRLGRSLGILGKATELDVERWIQNQLPCVHTDGELMCAICLDQLQFDERVKQLPCQHCYHKECLMTWGSQRFCREFSTSALVCPLCRQEHIFA</sequence>
<keyword evidence="2" id="KW-1133">Transmembrane helix</keyword>
<keyword evidence="2" id="KW-0472">Membrane</keyword>
<evidence type="ECO:0000256" key="2">
    <source>
        <dbReference type="SAM" id="Phobius"/>
    </source>
</evidence>
<dbReference type="InterPro" id="IPR013083">
    <property type="entry name" value="Znf_RING/FYVE/PHD"/>
</dbReference>
<accession>A0ABP0IF05</accession>
<feature type="domain" description="RING-type" evidence="3">
    <location>
        <begin position="62"/>
        <end position="112"/>
    </location>
</feature>
<proteinExistence type="predicted"/>
<organism evidence="4 5">
    <name type="scientific">Durusdinium trenchii</name>
    <dbReference type="NCBI Taxonomy" id="1381693"/>
    <lineage>
        <taxon>Eukaryota</taxon>
        <taxon>Sar</taxon>
        <taxon>Alveolata</taxon>
        <taxon>Dinophyceae</taxon>
        <taxon>Suessiales</taxon>
        <taxon>Symbiodiniaceae</taxon>
        <taxon>Durusdinium</taxon>
    </lineage>
</organism>
<dbReference type="PANTHER" id="PTHR22765:SF434">
    <property type="entry name" value="GB|AAD18119.1-RELATED"/>
    <property type="match status" value="1"/>
</dbReference>
<dbReference type="SUPFAM" id="SSF57850">
    <property type="entry name" value="RING/U-box"/>
    <property type="match status" value="1"/>
</dbReference>
<dbReference type="Gene3D" id="3.30.40.10">
    <property type="entry name" value="Zinc/RING finger domain, C3HC4 (zinc finger)"/>
    <property type="match status" value="1"/>
</dbReference>
<dbReference type="PANTHER" id="PTHR22765">
    <property type="entry name" value="RING FINGER AND PROTEASE ASSOCIATED DOMAIN-CONTAINING"/>
    <property type="match status" value="1"/>
</dbReference>
<keyword evidence="1" id="KW-0863">Zinc-finger</keyword>
<evidence type="ECO:0000313" key="4">
    <source>
        <dbReference type="EMBL" id="CAK9001190.1"/>
    </source>
</evidence>
<reference evidence="4 5" key="1">
    <citation type="submission" date="2024-02" db="EMBL/GenBank/DDBJ databases">
        <authorList>
            <person name="Chen Y."/>
            <person name="Shah S."/>
            <person name="Dougan E. K."/>
            <person name="Thang M."/>
            <person name="Chan C."/>
        </authorList>
    </citation>
    <scope>NUCLEOTIDE SEQUENCE [LARGE SCALE GENOMIC DNA]</scope>
</reference>
<comment type="caution">
    <text evidence="4">The sequence shown here is derived from an EMBL/GenBank/DDBJ whole genome shotgun (WGS) entry which is preliminary data.</text>
</comment>
<feature type="transmembrane region" description="Helical" evidence="2">
    <location>
        <begin position="6"/>
        <end position="25"/>
    </location>
</feature>
<gene>
    <name evidence="4" type="ORF">SCF082_LOCUS6823</name>
</gene>
<dbReference type="PROSITE" id="PS50089">
    <property type="entry name" value="ZF_RING_2"/>
    <property type="match status" value="1"/>
</dbReference>
<dbReference type="InterPro" id="IPR001841">
    <property type="entry name" value="Znf_RING"/>
</dbReference>
<dbReference type="SMART" id="SM00184">
    <property type="entry name" value="RING"/>
    <property type="match status" value="1"/>
</dbReference>
<evidence type="ECO:0000313" key="5">
    <source>
        <dbReference type="Proteomes" id="UP001642464"/>
    </source>
</evidence>
<evidence type="ECO:0000256" key="1">
    <source>
        <dbReference type="PROSITE-ProRule" id="PRU00175"/>
    </source>
</evidence>
<protein>
    <submittedName>
        <fullName evidence="4">E3 ubiquitin-protein ligase Iruka</fullName>
    </submittedName>
</protein>
<dbReference type="InterPro" id="IPR051826">
    <property type="entry name" value="E3_ubiquitin-ligase_domain"/>
</dbReference>
<dbReference type="EMBL" id="CAXAMM010003780">
    <property type="protein sequence ID" value="CAK9001190.1"/>
    <property type="molecule type" value="Genomic_DNA"/>
</dbReference>
<dbReference type="Proteomes" id="UP001642464">
    <property type="component" value="Unassembled WGS sequence"/>
</dbReference>
<keyword evidence="1" id="KW-0479">Metal-binding</keyword>
<keyword evidence="2" id="KW-0812">Transmembrane</keyword>
<dbReference type="Pfam" id="PF13639">
    <property type="entry name" value="zf-RING_2"/>
    <property type="match status" value="1"/>
</dbReference>
<name>A0ABP0IF05_9DINO</name>
<evidence type="ECO:0000259" key="3">
    <source>
        <dbReference type="PROSITE" id="PS50089"/>
    </source>
</evidence>
<keyword evidence="5" id="KW-1185">Reference proteome</keyword>